<keyword evidence="5" id="KW-1185">Reference proteome</keyword>
<proteinExistence type="predicted"/>
<evidence type="ECO:0000256" key="1">
    <source>
        <dbReference type="ARBA" id="ARBA00022679"/>
    </source>
</evidence>
<dbReference type="PANTHER" id="PTHR43877:SF1">
    <property type="entry name" value="ACETYLTRANSFERASE"/>
    <property type="match status" value="1"/>
</dbReference>
<feature type="domain" description="N-acetyltransferase" evidence="3">
    <location>
        <begin position="5"/>
        <end position="135"/>
    </location>
</feature>
<name>A0ABW1X5I1_9ACTN</name>
<dbReference type="GO" id="GO:0016746">
    <property type="term" value="F:acyltransferase activity"/>
    <property type="evidence" value="ECO:0007669"/>
    <property type="project" value="UniProtKB-KW"/>
</dbReference>
<dbReference type="SUPFAM" id="SSF55729">
    <property type="entry name" value="Acyl-CoA N-acyltransferases (Nat)"/>
    <property type="match status" value="1"/>
</dbReference>
<dbReference type="InterPro" id="IPR000182">
    <property type="entry name" value="GNAT_dom"/>
</dbReference>
<dbReference type="Gene3D" id="3.40.630.30">
    <property type="match status" value="1"/>
</dbReference>
<dbReference type="RefSeq" id="WP_343886701.1">
    <property type="nucleotide sequence ID" value="NZ_BAAAKI010000019.1"/>
</dbReference>
<evidence type="ECO:0000256" key="2">
    <source>
        <dbReference type="ARBA" id="ARBA00023315"/>
    </source>
</evidence>
<dbReference type="InterPro" id="IPR016181">
    <property type="entry name" value="Acyl_CoA_acyltransferase"/>
</dbReference>
<evidence type="ECO:0000313" key="5">
    <source>
        <dbReference type="Proteomes" id="UP001596266"/>
    </source>
</evidence>
<organism evidence="4 5">
    <name type="scientific">Luteococcus sanguinis</name>
    <dbReference type="NCBI Taxonomy" id="174038"/>
    <lineage>
        <taxon>Bacteria</taxon>
        <taxon>Bacillati</taxon>
        <taxon>Actinomycetota</taxon>
        <taxon>Actinomycetes</taxon>
        <taxon>Propionibacteriales</taxon>
        <taxon>Propionibacteriaceae</taxon>
        <taxon>Luteococcus</taxon>
    </lineage>
</organism>
<dbReference type="Proteomes" id="UP001596266">
    <property type="component" value="Unassembled WGS sequence"/>
</dbReference>
<dbReference type="PANTHER" id="PTHR43877">
    <property type="entry name" value="AMINOALKYLPHOSPHONATE N-ACETYLTRANSFERASE-RELATED-RELATED"/>
    <property type="match status" value="1"/>
</dbReference>
<keyword evidence="2 4" id="KW-0012">Acyltransferase</keyword>
<sequence length="135" mass="14750">MIGRASIREATPDDLASMLRVERAARAHLAAVGIDLVRVDVGEFKEDSHWDMAMVAEVGGDLVGSVRATTDRDRVIVDQLSVDPAWGRQGIGTRLLEHLAITADHRGFQRFVGSTFARSPQRTVLPTSGRHHRAG</sequence>
<keyword evidence="1 4" id="KW-0808">Transferase</keyword>
<accession>A0ABW1X5I1</accession>
<dbReference type="Pfam" id="PF00583">
    <property type="entry name" value="Acetyltransf_1"/>
    <property type="match status" value="1"/>
</dbReference>
<evidence type="ECO:0000259" key="3">
    <source>
        <dbReference type="PROSITE" id="PS51186"/>
    </source>
</evidence>
<dbReference type="EC" id="2.3.-.-" evidence="4"/>
<comment type="caution">
    <text evidence="4">The sequence shown here is derived from an EMBL/GenBank/DDBJ whole genome shotgun (WGS) entry which is preliminary data.</text>
</comment>
<dbReference type="PROSITE" id="PS51186">
    <property type="entry name" value="GNAT"/>
    <property type="match status" value="1"/>
</dbReference>
<protein>
    <submittedName>
        <fullName evidence="4">GNAT family N-acetyltransferase</fullName>
        <ecNumber evidence="4">2.3.-.-</ecNumber>
    </submittedName>
</protein>
<dbReference type="EMBL" id="JBHSUA010000022">
    <property type="protein sequence ID" value="MFC6397780.1"/>
    <property type="molecule type" value="Genomic_DNA"/>
</dbReference>
<dbReference type="InterPro" id="IPR050832">
    <property type="entry name" value="Bact_Acetyltransf"/>
</dbReference>
<dbReference type="CDD" id="cd04301">
    <property type="entry name" value="NAT_SF"/>
    <property type="match status" value="1"/>
</dbReference>
<gene>
    <name evidence="4" type="ORF">ACFP57_12420</name>
</gene>
<evidence type="ECO:0000313" key="4">
    <source>
        <dbReference type="EMBL" id="MFC6397780.1"/>
    </source>
</evidence>
<reference evidence="5" key="1">
    <citation type="journal article" date="2019" name="Int. J. Syst. Evol. Microbiol.">
        <title>The Global Catalogue of Microorganisms (GCM) 10K type strain sequencing project: providing services to taxonomists for standard genome sequencing and annotation.</title>
        <authorList>
            <consortium name="The Broad Institute Genomics Platform"/>
            <consortium name="The Broad Institute Genome Sequencing Center for Infectious Disease"/>
            <person name="Wu L."/>
            <person name="Ma J."/>
        </authorList>
    </citation>
    <scope>NUCLEOTIDE SEQUENCE [LARGE SCALE GENOMIC DNA]</scope>
    <source>
        <strain evidence="5">CGMCC 1.15277</strain>
    </source>
</reference>